<dbReference type="Proteomes" id="UP000186218">
    <property type="component" value="Unassembled WGS sequence"/>
</dbReference>
<evidence type="ECO:0000259" key="1">
    <source>
        <dbReference type="Pfam" id="PF22554"/>
    </source>
</evidence>
<accession>A0A1N7GP08</accession>
<protein>
    <recommendedName>
        <fullName evidence="1">TY-Chap C-terminal domain-containing protein</fullName>
    </recommendedName>
</protein>
<dbReference type="STRING" id="1344003.SAMN05445060_2943"/>
<dbReference type="AlphaFoldDB" id="A0A1N7GP08"/>
<keyword evidence="3" id="KW-1185">Reference proteome</keyword>
<dbReference type="EMBL" id="FTNT01000009">
    <property type="protein sequence ID" value="SIS14303.1"/>
    <property type="molecule type" value="Genomic_DNA"/>
</dbReference>
<proteinExistence type="predicted"/>
<gene>
    <name evidence="2" type="ORF">SAMN05445060_2943</name>
</gene>
<name>A0A1N7GP08_9NOCA</name>
<evidence type="ECO:0000313" key="3">
    <source>
        <dbReference type="Proteomes" id="UP000186218"/>
    </source>
</evidence>
<reference evidence="2 3" key="1">
    <citation type="submission" date="2017-01" db="EMBL/GenBank/DDBJ databases">
        <authorList>
            <person name="Mah S.A."/>
            <person name="Swanson W.J."/>
            <person name="Moy G.W."/>
            <person name="Vacquier V.D."/>
        </authorList>
    </citation>
    <scope>NUCLEOTIDE SEQUENCE [LARGE SCALE GENOMIC DNA]</scope>
    <source>
        <strain evidence="2 3">CPCC 203464</strain>
    </source>
</reference>
<dbReference type="InterPro" id="IPR054342">
    <property type="entry name" value="TY-Chap_C"/>
</dbReference>
<organism evidence="2 3">
    <name type="scientific">Williamsia sterculiae</name>
    <dbReference type="NCBI Taxonomy" id="1344003"/>
    <lineage>
        <taxon>Bacteria</taxon>
        <taxon>Bacillati</taxon>
        <taxon>Actinomycetota</taxon>
        <taxon>Actinomycetes</taxon>
        <taxon>Mycobacteriales</taxon>
        <taxon>Nocardiaceae</taxon>
        <taxon>Williamsia</taxon>
    </lineage>
</organism>
<evidence type="ECO:0000313" key="2">
    <source>
        <dbReference type="EMBL" id="SIS14303.1"/>
    </source>
</evidence>
<sequence length="95" mass="10578">MPQTVVADLERLMTLTRAQLRAIDGPDADVIALVEHSRDEQIELCELADLAADRDDEETARHHEQEAAAWRETARLLTLHLALRHGVSDRTSGVA</sequence>
<feature type="domain" description="TY-Chap C-terminal" evidence="1">
    <location>
        <begin position="8"/>
        <end position="81"/>
    </location>
</feature>
<dbReference type="Pfam" id="PF22554">
    <property type="entry name" value="Chap-C"/>
    <property type="match status" value="1"/>
</dbReference>
<dbReference type="RefSeq" id="WP_143690393.1">
    <property type="nucleotide sequence ID" value="NZ_FTNT01000009.1"/>
</dbReference>